<dbReference type="AlphaFoldDB" id="A0A392PFW8"/>
<dbReference type="GO" id="GO:0005737">
    <property type="term" value="C:cytoplasm"/>
    <property type="evidence" value="ECO:0007669"/>
    <property type="project" value="TreeGrafter"/>
</dbReference>
<name>A0A392PFW8_9FABA</name>
<keyword evidence="3" id="KW-1185">Reference proteome</keyword>
<sequence length="51" mass="5570">EGIQIEYIAIFIAVLFPGALVAFNDELLQASQHLTALRVYSAGIWHNAVVS</sequence>
<evidence type="ECO:0000256" key="1">
    <source>
        <dbReference type="SAM" id="Phobius"/>
    </source>
</evidence>
<reference evidence="2 3" key="1">
    <citation type="journal article" date="2018" name="Front. Plant Sci.">
        <title>Red Clover (Trifolium pratense) and Zigzag Clover (T. medium) - A Picture of Genomic Similarities and Differences.</title>
        <authorList>
            <person name="Dluhosova J."/>
            <person name="Istvanek J."/>
            <person name="Nedelnik J."/>
            <person name="Repkova J."/>
        </authorList>
    </citation>
    <scope>NUCLEOTIDE SEQUENCE [LARGE SCALE GENOMIC DNA]</scope>
    <source>
        <strain evidence="3">cv. 10/8</strain>
        <tissue evidence="2">Leaf</tissue>
    </source>
</reference>
<keyword evidence="1" id="KW-1133">Transmembrane helix</keyword>
<dbReference type="InterPro" id="IPR001193">
    <property type="entry name" value="MBTPS2"/>
</dbReference>
<dbReference type="PANTHER" id="PTHR13325">
    <property type="entry name" value="PROTEASE M50 MEMBRANE-BOUND TRANSCRIPTION FACTOR SITE 2 PROTEASE"/>
    <property type="match status" value="1"/>
</dbReference>
<proteinExistence type="predicted"/>
<accession>A0A392PFW8</accession>
<feature type="transmembrane region" description="Helical" evidence="1">
    <location>
        <begin position="7"/>
        <end position="24"/>
    </location>
</feature>
<keyword evidence="2" id="KW-0378">Hydrolase</keyword>
<feature type="non-terminal residue" evidence="2">
    <location>
        <position position="1"/>
    </location>
</feature>
<evidence type="ECO:0000313" key="3">
    <source>
        <dbReference type="Proteomes" id="UP000265520"/>
    </source>
</evidence>
<dbReference type="PANTHER" id="PTHR13325:SF3">
    <property type="entry name" value="MEMBRANE-BOUND TRANSCRIPTION FACTOR SITE-2 PROTEASE"/>
    <property type="match status" value="1"/>
</dbReference>
<dbReference type="GO" id="GO:0016020">
    <property type="term" value="C:membrane"/>
    <property type="evidence" value="ECO:0007669"/>
    <property type="project" value="InterPro"/>
</dbReference>
<evidence type="ECO:0000313" key="2">
    <source>
        <dbReference type="EMBL" id="MCI10370.1"/>
    </source>
</evidence>
<dbReference type="GO" id="GO:0004222">
    <property type="term" value="F:metalloendopeptidase activity"/>
    <property type="evidence" value="ECO:0007669"/>
    <property type="project" value="InterPro"/>
</dbReference>
<comment type="caution">
    <text evidence="2">The sequence shown here is derived from an EMBL/GenBank/DDBJ whole genome shotgun (WGS) entry which is preliminary data.</text>
</comment>
<organism evidence="2 3">
    <name type="scientific">Trifolium medium</name>
    <dbReference type="NCBI Taxonomy" id="97028"/>
    <lineage>
        <taxon>Eukaryota</taxon>
        <taxon>Viridiplantae</taxon>
        <taxon>Streptophyta</taxon>
        <taxon>Embryophyta</taxon>
        <taxon>Tracheophyta</taxon>
        <taxon>Spermatophyta</taxon>
        <taxon>Magnoliopsida</taxon>
        <taxon>eudicotyledons</taxon>
        <taxon>Gunneridae</taxon>
        <taxon>Pentapetalae</taxon>
        <taxon>rosids</taxon>
        <taxon>fabids</taxon>
        <taxon>Fabales</taxon>
        <taxon>Fabaceae</taxon>
        <taxon>Papilionoideae</taxon>
        <taxon>50 kb inversion clade</taxon>
        <taxon>NPAAA clade</taxon>
        <taxon>Hologalegina</taxon>
        <taxon>IRL clade</taxon>
        <taxon>Trifolieae</taxon>
        <taxon>Trifolium</taxon>
    </lineage>
</organism>
<keyword evidence="1" id="KW-0472">Membrane</keyword>
<keyword evidence="1" id="KW-0812">Transmembrane</keyword>
<dbReference type="GO" id="GO:0031293">
    <property type="term" value="P:membrane protein intracellular domain proteolysis"/>
    <property type="evidence" value="ECO:0007669"/>
    <property type="project" value="TreeGrafter"/>
</dbReference>
<keyword evidence="2" id="KW-0645">Protease</keyword>
<dbReference type="Proteomes" id="UP000265520">
    <property type="component" value="Unassembled WGS sequence"/>
</dbReference>
<dbReference type="GO" id="GO:1905897">
    <property type="term" value="P:regulation of response to endoplasmic reticulum stress"/>
    <property type="evidence" value="ECO:0007669"/>
    <property type="project" value="TreeGrafter"/>
</dbReference>
<protein>
    <submittedName>
        <fullName evidence="2">Membrane-bound transcription factor site-2 protease-like</fullName>
    </submittedName>
</protein>
<dbReference type="EMBL" id="LXQA010075964">
    <property type="protein sequence ID" value="MCI10370.1"/>
    <property type="molecule type" value="Genomic_DNA"/>
</dbReference>